<name>A0AAN6YSG0_9PEZI</name>
<proteinExistence type="predicted"/>
<reference evidence="1" key="2">
    <citation type="submission" date="2023-05" db="EMBL/GenBank/DDBJ databases">
        <authorList>
            <consortium name="Lawrence Berkeley National Laboratory"/>
            <person name="Steindorff A."/>
            <person name="Hensen N."/>
            <person name="Bonometti L."/>
            <person name="Westerberg I."/>
            <person name="Brannstrom I.O."/>
            <person name="Guillou S."/>
            <person name="Cros-Aarteil S."/>
            <person name="Calhoun S."/>
            <person name="Haridas S."/>
            <person name="Kuo A."/>
            <person name="Mondo S."/>
            <person name="Pangilinan J."/>
            <person name="Riley R."/>
            <person name="Labutti K."/>
            <person name="Andreopoulos B."/>
            <person name="Lipzen A."/>
            <person name="Chen C."/>
            <person name="Yanf M."/>
            <person name="Daum C."/>
            <person name="Ng V."/>
            <person name="Clum A."/>
            <person name="Ohm R."/>
            <person name="Martin F."/>
            <person name="Silar P."/>
            <person name="Natvig D."/>
            <person name="Lalanne C."/>
            <person name="Gautier V."/>
            <person name="Ament-Velasquez S.L."/>
            <person name="Kruys A."/>
            <person name="Hutchinson M.I."/>
            <person name="Powell A.J."/>
            <person name="Barry K."/>
            <person name="Miller A.N."/>
            <person name="Grigoriev I.V."/>
            <person name="Debuchy R."/>
            <person name="Gladieux P."/>
            <person name="Thoren M.H."/>
            <person name="Johannesson H."/>
        </authorList>
    </citation>
    <scope>NUCLEOTIDE SEQUENCE</scope>
    <source>
        <strain evidence="1">CBS 990.96</strain>
    </source>
</reference>
<organism evidence="1 2">
    <name type="scientific">Podospora fimiseda</name>
    <dbReference type="NCBI Taxonomy" id="252190"/>
    <lineage>
        <taxon>Eukaryota</taxon>
        <taxon>Fungi</taxon>
        <taxon>Dikarya</taxon>
        <taxon>Ascomycota</taxon>
        <taxon>Pezizomycotina</taxon>
        <taxon>Sordariomycetes</taxon>
        <taxon>Sordariomycetidae</taxon>
        <taxon>Sordariales</taxon>
        <taxon>Podosporaceae</taxon>
        <taxon>Podospora</taxon>
    </lineage>
</organism>
<sequence>MIWPSRQVHWARDSPVTATTANYLSPKKQPPLFWKAFGFFLKIKFSSSGSLLDANQALFFADPDQPGISESVTYPNEVTNYQVFQFADTMQRANQSSFSLSSGSSYFEFINLYLRHVGEENESPKLTQAPARARFAQLVSSSPGTPPLIDYLERKPSYISAFEAFAALCKPAFSSVLRQLELLRLADMRLEPQAGNIILVLAVDRDWQLVDAERRNIYYRPAYGLPHYETTVKYWIDRYGAGLANPVDRMDRDGPYTIPLVNVWERCWADLGHPLLDQAEQAAPLSDERKELINSLSATVTFLQRPFVAKFEQRHLGPSVPQSLRETVYKTSRLIIAWGVEIELTVPEDMMLGTLGSVDKGTIKKMMNMTLAGTDLPFKTVKNRGQGRSKLLFRGGGDGFPILLGAFADMV</sequence>
<reference evidence="1" key="1">
    <citation type="journal article" date="2023" name="Mol. Phylogenet. Evol.">
        <title>Genome-scale phylogeny and comparative genomics of the fungal order Sordariales.</title>
        <authorList>
            <person name="Hensen N."/>
            <person name="Bonometti L."/>
            <person name="Westerberg I."/>
            <person name="Brannstrom I.O."/>
            <person name="Guillou S."/>
            <person name="Cros-Aarteil S."/>
            <person name="Calhoun S."/>
            <person name="Haridas S."/>
            <person name="Kuo A."/>
            <person name="Mondo S."/>
            <person name="Pangilinan J."/>
            <person name="Riley R."/>
            <person name="LaButti K."/>
            <person name="Andreopoulos B."/>
            <person name="Lipzen A."/>
            <person name="Chen C."/>
            <person name="Yan M."/>
            <person name="Daum C."/>
            <person name="Ng V."/>
            <person name="Clum A."/>
            <person name="Steindorff A."/>
            <person name="Ohm R.A."/>
            <person name="Martin F."/>
            <person name="Silar P."/>
            <person name="Natvig D.O."/>
            <person name="Lalanne C."/>
            <person name="Gautier V."/>
            <person name="Ament-Velasquez S.L."/>
            <person name="Kruys A."/>
            <person name="Hutchinson M.I."/>
            <person name="Powell A.J."/>
            <person name="Barry K."/>
            <person name="Miller A.N."/>
            <person name="Grigoriev I.V."/>
            <person name="Debuchy R."/>
            <person name="Gladieux P."/>
            <person name="Hiltunen Thoren M."/>
            <person name="Johannesson H."/>
        </authorList>
    </citation>
    <scope>NUCLEOTIDE SEQUENCE</scope>
    <source>
        <strain evidence="1">CBS 990.96</strain>
    </source>
</reference>
<evidence type="ECO:0000313" key="1">
    <source>
        <dbReference type="EMBL" id="KAK4221697.1"/>
    </source>
</evidence>
<protein>
    <submittedName>
        <fullName evidence="1">Uncharacterized protein</fullName>
    </submittedName>
</protein>
<dbReference type="AlphaFoldDB" id="A0AAN6YSG0"/>
<accession>A0AAN6YSG0</accession>
<evidence type="ECO:0000313" key="2">
    <source>
        <dbReference type="Proteomes" id="UP001301958"/>
    </source>
</evidence>
<dbReference type="Proteomes" id="UP001301958">
    <property type="component" value="Unassembled WGS sequence"/>
</dbReference>
<keyword evidence="2" id="KW-1185">Reference proteome</keyword>
<comment type="caution">
    <text evidence="1">The sequence shown here is derived from an EMBL/GenBank/DDBJ whole genome shotgun (WGS) entry which is preliminary data.</text>
</comment>
<dbReference type="EMBL" id="MU865523">
    <property type="protein sequence ID" value="KAK4221697.1"/>
    <property type="molecule type" value="Genomic_DNA"/>
</dbReference>
<gene>
    <name evidence="1" type="ORF">QBC38DRAFT_540006</name>
</gene>